<feature type="compositionally biased region" description="Low complexity" evidence="6">
    <location>
        <begin position="423"/>
        <end position="436"/>
    </location>
</feature>
<dbReference type="GO" id="GO:0005524">
    <property type="term" value="F:ATP binding"/>
    <property type="evidence" value="ECO:0007669"/>
    <property type="project" value="UniProtKB-UniRule"/>
</dbReference>
<evidence type="ECO:0000313" key="9">
    <source>
        <dbReference type="Proteomes" id="UP000067626"/>
    </source>
</evidence>
<dbReference type="InterPro" id="IPR011009">
    <property type="entry name" value="Kinase-like_dom_sf"/>
</dbReference>
<dbReference type="PROSITE" id="PS50011">
    <property type="entry name" value="PROTEIN_KINASE_DOM"/>
    <property type="match status" value="1"/>
</dbReference>
<dbReference type="PANTHER" id="PTHR43289:SF6">
    <property type="entry name" value="SERINE_THREONINE-PROTEIN KINASE NEKL-3"/>
    <property type="match status" value="1"/>
</dbReference>
<dbReference type="RefSeq" id="WP_050435137.1">
    <property type="nucleotide sequence ID" value="NZ_CP012159.1"/>
</dbReference>
<gene>
    <name evidence="8" type="ORF">CMC5_079420</name>
</gene>
<evidence type="ECO:0000256" key="6">
    <source>
        <dbReference type="SAM" id="MobiDB-lite"/>
    </source>
</evidence>
<dbReference type="STRING" id="52.CMC5_079420"/>
<keyword evidence="3 8" id="KW-0418">Kinase</keyword>
<evidence type="ECO:0000256" key="5">
    <source>
        <dbReference type="PROSITE-ProRule" id="PRU10141"/>
    </source>
</evidence>
<organism evidence="8 9">
    <name type="scientific">Chondromyces crocatus</name>
    <dbReference type="NCBI Taxonomy" id="52"/>
    <lineage>
        <taxon>Bacteria</taxon>
        <taxon>Pseudomonadati</taxon>
        <taxon>Myxococcota</taxon>
        <taxon>Polyangia</taxon>
        <taxon>Polyangiales</taxon>
        <taxon>Polyangiaceae</taxon>
        <taxon>Chondromyces</taxon>
    </lineage>
</organism>
<dbReference type="InterPro" id="IPR017441">
    <property type="entry name" value="Protein_kinase_ATP_BS"/>
</dbReference>
<protein>
    <submittedName>
        <fullName evidence="8">Protein kinase</fullName>
        <ecNumber evidence="8">2.7.11.1</ecNumber>
    </submittedName>
</protein>
<evidence type="ECO:0000256" key="1">
    <source>
        <dbReference type="ARBA" id="ARBA00022679"/>
    </source>
</evidence>
<dbReference type="SMART" id="SM00220">
    <property type="entry name" value="S_TKc"/>
    <property type="match status" value="1"/>
</dbReference>
<evidence type="ECO:0000313" key="8">
    <source>
        <dbReference type="EMBL" id="AKT43707.1"/>
    </source>
</evidence>
<dbReference type="PATRIC" id="fig|52.7.peg.8739"/>
<dbReference type="OrthoDB" id="5502747at2"/>
<keyword evidence="4 5" id="KW-0067">ATP-binding</keyword>
<dbReference type="Gene3D" id="3.30.200.20">
    <property type="entry name" value="Phosphorylase Kinase, domain 1"/>
    <property type="match status" value="1"/>
</dbReference>
<feature type="binding site" evidence="5">
    <location>
        <position position="39"/>
    </location>
    <ligand>
        <name>ATP</name>
        <dbReference type="ChEBI" id="CHEBI:30616"/>
    </ligand>
</feature>
<dbReference type="KEGG" id="ccro:CMC5_079420"/>
<dbReference type="AlphaFoldDB" id="A0A0K1ESU1"/>
<dbReference type="Proteomes" id="UP000067626">
    <property type="component" value="Chromosome"/>
</dbReference>
<keyword evidence="9" id="KW-1185">Reference proteome</keyword>
<feature type="region of interest" description="Disordered" evidence="6">
    <location>
        <begin position="418"/>
        <end position="437"/>
    </location>
</feature>
<evidence type="ECO:0000256" key="4">
    <source>
        <dbReference type="ARBA" id="ARBA00022840"/>
    </source>
</evidence>
<accession>A0A0K1ESU1</accession>
<dbReference type="Gene3D" id="1.10.510.10">
    <property type="entry name" value="Transferase(Phosphotransferase) domain 1"/>
    <property type="match status" value="1"/>
</dbReference>
<keyword evidence="2 5" id="KW-0547">Nucleotide-binding</keyword>
<dbReference type="InterPro" id="IPR000719">
    <property type="entry name" value="Prot_kinase_dom"/>
</dbReference>
<feature type="region of interest" description="Disordered" evidence="6">
    <location>
        <begin position="524"/>
        <end position="565"/>
    </location>
</feature>
<dbReference type="PROSITE" id="PS00108">
    <property type="entry name" value="PROTEIN_KINASE_ST"/>
    <property type="match status" value="1"/>
</dbReference>
<dbReference type="EC" id="2.7.11.1" evidence="8"/>
<evidence type="ECO:0000259" key="7">
    <source>
        <dbReference type="PROSITE" id="PS50011"/>
    </source>
</evidence>
<dbReference type="PANTHER" id="PTHR43289">
    <property type="entry name" value="MITOGEN-ACTIVATED PROTEIN KINASE KINASE KINASE 20-RELATED"/>
    <property type="match status" value="1"/>
</dbReference>
<keyword evidence="1 8" id="KW-0808">Transferase</keyword>
<proteinExistence type="predicted"/>
<dbReference type="EMBL" id="CP012159">
    <property type="protein sequence ID" value="AKT43707.1"/>
    <property type="molecule type" value="Genomic_DNA"/>
</dbReference>
<dbReference type="InterPro" id="IPR008271">
    <property type="entry name" value="Ser/Thr_kinase_AS"/>
</dbReference>
<dbReference type="CDD" id="cd14014">
    <property type="entry name" value="STKc_PknB_like"/>
    <property type="match status" value="1"/>
</dbReference>
<dbReference type="PROSITE" id="PS00107">
    <property type="entry name" value="PROTEIN_KINASE_ATP"/>
    <property type="match status" value="1"/>
</dbReference>
<dbReference type="GO" id="GO:0004674">
    <property type="term" value="F:protein serine/threonine kinase activity"/>
    <property type="evidence" value="ECO:0007669"/>
    <property type="project" value="UniProtKB-EC"/>
</dbReference>
<reference evidence="8 9" key="1">
    <citation type="submission" date="2015-07" db="EMBL/GenBank/DDBJ databases">
        <title>Genome analysis of myxobacterium Chondromyces crocatus Cm c5 reveals a high potential for natural compound synthesis and the genetic basis for the loss of fruiting body formation.</title>
        <authorList>
            <person name="Zaburannyi N."/>
            <person name="Bunk B."/>
            <person name="Maier J."/>
            <person name="Overmann J."/>
            <person name="Mueller R."/>
        </authorList>
    </citation>
    <scope>NUCLEOTIDE SEQUENCE [LARGE SCALE GENOMIC DNA]</scope>
    <source>
        <strain evidence="8 9">Cm c5</strain>
    </source>
</reference>
<feature type="domain" description="Protein kinase" evidence="7">
    <location>
        <begin position="10"/>
        <end position="282"/>
    </location>
</feature>
<evidence type="ECO:0000256" key="2">
    <source>
        <dbReference type="ARBA" id="ARBA00022741"/>
    </source>
</evidence>
<evidence type="ECO:0000256" key="3">
    <source>
        <dbReference type="ARBA" id="ARBA00022777"/>
    </source>
</evidence>
<sequence>MLGRTLAGKYRIVRLLGRGGMGSVYEAVDGATGHRVALKLVTADVAQDAILAGRFAREGKAAMALETPHVARVLDAACDEQQMPFLVMEYLEGEDLRDVLRRTGALPPDVALRVVAQAAAGLVVAHGRRIVHRDIKPANLFVAAGPGDERTMKILDFGIAKLQPDPDGTASEISNLTRTGSMLGSPMYMSPEQARGHRDIDERADLWSLGVVLFQTLSGRTPHANDTPLGELIVAICTEAPPPLQSVAPWVSAEVAAIVHRALQLDPSARFQSAAEMQAALLHLLPGGAGLRADMLRSLSAAEQARVAPALNTPYPAPRMPHPSWPYPHASGVTPMPGHAGMGSYPGHAGWASQSSHPSWPMHAVHPPHGMPDQATSLAGLGTAATPANSSRRTAVLALGVVLAMGVGGGGAYLVGRGREPEPAAQASTPPASAGAETRTVRIQVLPRTAEVAIDDVPVEAVEGVVKVSGTLGSLHRVRVRANGAEVTREVVITEQGALPPAVELVPAVPGAPSVVGAGSAEVPAQASAPSAAPWGARPAGGNAPGSTTATTPAPRPSGTLWLQR</sequence>
<dbReference type="SUPFAM" id="SSF56112">
    <property type="entry name" value="Protein kinase-like (PK-like)"/>
    <property type="match status" value="1"/>
</dbReference>
<name>A0A0K1ESU1_CHOCO</name>
<dbReference type="Pfam" id="PF00069">
    <property type="entry name" value="Pkinase"/>
    <property type="match status" value="1"/>
</dbReference>